<gene>
    <name evidence="1" type="ORF">EI71_00443</name>
</gene>
<evidence type="ECO:0000313" key="2">
    <source>
        <dbReference type="Proteomes" id="UP000266506"/>
    </source>
</evidence>
<proteinExistence type="predicted"/>
<accession>A0A397S5Y0</accession>
<protein>
    <submittedName>
        <fullName evidence="1">Uncharacterized protein</fullName>
    </submittedName>
</protein>
<evidence type="ECO:0000313" key="1">
    <source>
        <dbReference type="EMBL" id="RIA78131.1"/>
    </source>
</evidence>
<comment type="caution">
    <text evidence="1">The sequence shown here is derived from an EMBL/GenBank/DDBJ whole genome shotgun (WGS) entry which is preliminary data.</text>
</comment>
<dbReference type="InParanoid" id="A0A397S5Y0"/>
<reference evidence="1 2" key="1">
    <citation type="submission" date="2018-08" db="EMBL/GenBank/DDBJ databases">
        <title>Genomic Encyclopedia of Archaeal and Bacterial Type Strains, Phase II (KMG-II): from individual species to whole genera.</title>
        <authorList>
            <person name="Goeker M."/>
        </authorList>
    </citation>
    <scope>NUCLEOTIDE SEQUENCE [LARGE SCALE GENOMIC DNA]</scope>
    <source>
        <strain evidence="1 2">ATCC 27112</strain>
    </source>
</reference>
<dbReference type="RefSeq" id="WP_119015610.1">
    <property type="nucleotide sequence ID" value="NZ_QXEV01000003.1"/>
</dbReference>
<dbReference type="AlphaFoldDB" id="A0A397S5Y0"/>
<name>A0A397S5Y0_9MOLU</name>
<keyword evidence="2" id="KW-1185">Reference proteome</keyword>
<dbReference type="Proteomes" id="UP000266506">
    <property type="component" value="Unassembled WGS sequence"/>
</dbReference>
<dbReference type="EMBL" id="QXEV01000003">
    <property type="protein sequence ID" value="RIA78131.1"/>
    <property type="molecule type" value="Genomic_DNA"/>
</dbReference>
<sequence>MGKIVIKDGITYYAINCMGCGQELLFKMDNDVRRVYGACRKCMKNFSLEVPKLEKNMKP</sequence>
<organism evidence="1 2">
    <name type="scientific">Anaeroplasma bactoclasticum</name>
    <dbReference type="NCBI Taxonomy" id="2088"/>
    <lineage>
        <taxon>Bacteria</taxon>
        <taxon>Bacillati</taxon>
        <taxon>Mycoplasmatota</taxon>
        <taxon>Mollicutes</taxon>
        <taxon>Anaeroplasmatales</taxon>
        <taxon>Anaeroplasmataceae</taxon>
        <taxon>Anaeroplasma</taxon>
    </lineage>
</organism>